<reference evidence="1 2" key="1">
    <citation type="submission" date="2017-11" db="EMBL/GenBank/DDBJ databases">
        <authorList>
            <person name="Han C.G."/>
        </authorList>
    </citation>
    <scope>NUCLEOTIDE SEQUENCE [LARGE SCALE GENOMIC DNA]</scope>
    <source>
        <strain evidence="1 2">A11</strain>
    </source>
</reference>
<sequence length="141" mass="16071">ANYGEALPLDVVEISDDEYRDFYLSINNECRVYAKNKAFEVSDKRPSRYHSWDSSSLSWVITEESRALMDSDLISSNIHKKQNLMALASSTMAPLQDAVDIGIATDDEKTTLEKWKNYRVSLNRLSVTSTNDVDWPAIPEF</sequence>
<gene>
    <name evidence="1" type="ORF">CWN50_29815</name>
</gene>
<accession>A0A2J4PT89</accession>
<dbReference type="EMBL" id="PIDS01001547">
    <property type="protein sequence ID" value="PLL21962.1"/>
    <property type="molecule type" value="Genomic_DNA"/>
</dbReference>
<name>A0A2J4PT89_9ENTR</name>
<evidence type="ECO:0000313" key="1">
    <source>
        <dbReference type="EMBL" id="PLL21962.1"/>
    </source>
</evidence>
<evidence type="ECO:0000313" key="2">
    <source>
        <dbReference type="Proteomes" id="UP000234505"/>
    </source>
</evidence>
<dbReference type="AlphaFoldDB" id="A0A2J4PT89"/>
<organism evidence="1 2">
    <name type="scientific">Klebsiella michiganensis</name>
    <dbReference type="NCBI Taxonomy" id="1134687"/>
    <lineage>
        <taxon>Bacteria</taxon>
        <taxon>Pseudomonadati</taxon>
        <taxon>Pseudomonadota</taxon>
        <taxon>Gammaproteobacteria</taxon>
        <taxon>Enterobacterales</taxon>
        <taxon>Enterobacteriaceae</taxon>
        <taxon>Klebsiella/Raoultella group</taxon>
        <taxon>Klebsiella</taxon>
    </lineage>
</organism>
<feature type="non-terminal residue" evidence="1">
    <location>
        <position position="1"/>
    </location>
</feature>
<dbReference type="InterPro" id="IPR051220">
    <property type="entry name" value="TFA_Chaperone"/>
</dbReference>
<dbReference type="Pfam" id="PF02413">
    <property type="entry name" value="Caudo_TAP"/>
    <property type="match status" value="1"/>
</dbReference>
<reference evidence="1 2" key="2">
    <citation type="submission" date="2018-01" db="EMBL/GenBank/DDBJ databases">
        <title>Genomic study of Klebsiella pneumoniae.</title>
        <authorList>
            <person name="Yang Y."/>
            <person name="Bicalho R."/>
        </authorList>
    </citation>
    <scope>NUCLEOTIDE SEQUENCE [LARGE SCALE GENOMIC DNA]</scope>
    <source>
        <strain evidence="1 2">A11</strain>
    </source>
</reference>
<evidence type="ECO:0008006" key="3">
    <source>
        <dbReference type="Google" id="ProtNLM"/>
    </source>
</evidence>
<proteinExistence type="predicted"/>
<dbReference type="InterPro" id="IPR003458">
    <property type="entry name" value="Phage_T4_Gp38_tail_assem"/>
</dbReference>
<comment type="caution">
    <text evidence="1">The sequence shown here is derived from an EMBL/GenBank/DDBJ whole genome shotgun (WGS) entry which is preliminary data.</text>
</comment>
<dbReference type="Proteomes" id="UP000234505">
    <property type="component" value="Unassembled WGS sequence"/>
</dbReference>
<dbReference type="PANTHER" id="PTHR34413">
    <property type="entry name" value="PROPHAGE TAIL FIBER ASSEMBLY PROTEIN HOMOLOG TFAE-RELATED-RELATED"/>
    <property type="match status" value="1"/>
</dbReference>
<dbReference type="PANTHER" id="PTHR34413:SF2">
    <property type="entry name" value="PROPHAGE TAIL FIBER ASSEMBLY PROTEIN HOMOLOG TFAE-RELATED"/>
    <property type="match status" value="1"/>
</dbReference>
<protein>
    <recommendedName>
        <fullName evidence="3">Tail fiber assembly protein</fullName>
    </recommendedName>
</protein>